<dbReference type="InterPro" id="IPR036852">
    <property type="entry name" value="Peptidase_S8/S53_dom_sf"/>
</dbReference>
<evidence type="ECO:0000256" key="1">
    <source>
        <dbReference type="ARBA" id="ARBA00011073"/>
    </source>
</evidence>
<keyword evidence="9" id="KW-0732">Signal</keyword>
<evidence type="ECO:0000256" key="9">
    <source>
        <dbReference type="SAM" id="SignalP"/>
    </source>
</evidence>
<dbReference type="InterPro" id="IPR006311">
    <property type="entry name" value="TAT_signal"/>
</dbReference>
<dbReference type="PROSITE" id="PS51318">
    <property type="entry name" value="TAT"/>
    <property type="match status" value="1"/>
</dbReference>
<evidence type="ECO:0000256" key="3">
    <source>
        <dbReference type="ARBA" id="ARBA00022801"/>
    </source>
</evidence>
<dbReference type="PANTHER" id="PTHR43806">
    <property type="entry name" value="PEPTIDASE S8"/>
    <property type="match status" value="1"/>
</dbReference>
<dbReference type="PROSITE" id="PS00136">
    <property type="entry name" value="SUBTILASE_ASP"/>
    <property type="match status" value="1"/>
</dbReference>
<dbReference type="PROSITE" id="PS00138">
    <property type="entry name" value="SUBTILASE_SER"/>
    <property type="match status" value="1"/>
</dbReference>
<keyword evidence="3 6" id="KW-0378">Hydrolase</keyword>
<comment type="caution">
    <text evidence="11">The sequence shown here is derived from an EMBL/GenBank/DDBJ whole genome shotgun (WGS) entry which is preliminary data.</text>
</comment>
<evidence type="ECO:0000259" key="10">
    <source>
        <dbReference type="Pfam" id="PF00082"/>
    </source>
</evidence>
<gene>
    <name evidence="11" type="ORF">D5H75_28400</name>
</gene>
<reference evidence="11 12" key="1">
    <citation type="submission" date="2018-09" db="EMBL/GenBank/DDBJ databases">
        <title>YIM 75507 draft genome.</title>
        <authorList>
            <person name="Tang S."/>
            <person name="Feng Y."/>
        </authorList>
    </citation>
    <scope>NUCLEOTIDE SEQUENCE [LARGE SCALE GENOMIC DNA]</scope>
    <source>
        <strain evidence="11 12">YIM 75507</strain>
    </source>
</reference>
<feature type="region of interest" description="Disordered" evidence="8">
    <location>
        <begin position="113"/>
        <end position="155"/>
    </location>
</feature>
<name>A0A3A4A9C1_9ACTN</name>
<comment type="similarity">
    <text evidence="1 6 7">Belongs to the peptidase S8 family.</text>
</comment>
<organism evidence="11 12">
    <name type="scientific">Bailinhaonella thermotolerans</name>
    <dbReference type="NCBI Taxonomy" id="1070861"/>
    <lineage>
        <taxon>Bacteria</taxon>
        <taxon>Bacillati</taxon>
        <taxon>Actinomycetota</taxon>
        <taxon>Actinomycetes</taxon>
        <taxon>Streptosporangiales</taxon>
        <taxon>Streptosporangiaceae</taxon>
        <taxon>Bailinhaonella</taxon>
    </lineage>
</organism>
<evidence type="ECO:0000313" key="12">
    <source>
        <dbReference type="Proteomes" id="UP000265768"/>
    </source>
</evidence>
<feature type="chain" id="PRO_5017443346" evidence="9">
    <location>
        <begin position="32"/>
        <end position="589"/>
    </location>
</feature>
<dbReference type="PROSITE" id="PS00137">
    <property type="entry name" value="SUBTILASE_HIS"/>
    <property type="match status" value="1"/>
</dbReference>
<dbReference type="InterPro" id="IPR022398">
    <property type="entry name" value="Peptidase_S8_His-AS"/>
</dbReference>
<keyword evidence="12" id="KW-1185">Reference proteome</keyword>
<evidence type="ECO:0000313" key="11">
    <source>
        <dbReference type="EMBL" id="RJL24721.1"/>
    </source>
</evidence>
<keyword evidence="2 6" id="KW-0645">Protease</keyword>
<dbReference type="RefSeq" id="WP_119929638.1">
    <property type="nucleotide sequence ID" value="NZ_QZEY01000014.1"/>
</dbReference>
<evidence type="ECO:0000256" key="7">
    <source>
        <dbReference type="RuleBase" id="RU003355"/>
    </source>
</evidence>
<dbReference type="InterPro" id="IPR023828">
    <property type="entry name" value="Peptidase_S8_Ser-AS"/>
</dbReference>
<dbReference type="InterPro" id="IPR015500">
    <property type="entry name" value="Peptidase_S8_subtilisin-rel"/>
</dbReference>
<protein>
    <submittedName>
        <fullName evidence="11">Peptidase S8 and S53 subtilisin kexin sedolisin</fullName>
    </submittedName>
</protein>
<keyword evidence="4 6" id="KW-0720">Serine protease</keyword>
<dbReference type="PROSITE" id="PS51892">
    <property type="entry name" value="SUBTILASE"/>
    <property type="match status" value="1"/>
</dbReference>
<dbReference type="PRINTS" id="PR00723">
    <property type="entry name" value="SUBTILISIN"/>
</dbReference>
<dbReference type="PANTHER" id="PTHR43806:SF11">
    <property type="entry name" value="CEREVISIN-RELATED"/>
    <property type="match status" value="1"/>
</dbReference>
<dbReference type="Gene3D" id="3.40.50.200">
    <property type="entry name" value="Peptidase S8/S53 domain"/>
    <property type="match status" value="1"/>
</dbReference>
<feature type="domain" description="Peptidase S8/S53" evidence="10">
    <location>
        <begin position="186"/>
        <end position="533"/>
    </location>
</feature>
<evidence type="ECO:0000256" key="2">
    <source>
        <dbReference type="ARBA" id="ARBA00022670"/>
    </source>
</evidence>
<accession>A0A3A4A9C1</accession>
<dbReference type="Pfam" id="PF00082">
    <property type="entry name" value="Peptidase_S8"/>
    <property type="match status" value="1"/>
</dbReference>
<dbReference type="InterPro" id="IPR000209">
    <property type="entry name" value="Peptidase_S8/S53_dom"/>
</dbReference>
<dbReference type="SUPFAM" id="SSF52743">
    <property type="entry name" value="Subtilisin-like"/>
    <property type="match status" value="1"/>
</dbReference>
<dbReference type="EMBL" id="QZEY01000014">
    <property type="protein sequence ID" value="RJL24721.1"/>
    <property type="molecule type" value="Genomic_DNA"/>
</dbReference>
<dbReference type="Proteomes" id="UP000265768">
    <property type="component" value="Unassembled WGS sequence"/>
</dbReference>
<feature type="compositionally biased region" description="Basic and acidic residues" evidence="8">
    <location>
        <begin position="124"/>
        <end position="134"/>
    </location>
</feature>
<proteinExistence type="inferred from homology"/>
<evidence type="ECO:0000256" key="4">
    <source>
        <dbReference type="ARBA" id="ARBA00022825"/>
    </source>
</evidence>
<dbReference type="GO" id="GO:0004252">
    <property type="term" value="F:serine-type endopeptidase activity"/>
    <property type="evidence" value="ECO:0007669"/>
    <property type="project" value="UniProtKB-UniRule"/>
</dbReference>
<feature type="active site" description="Charge relay system" evidence="5 6">
    <location>
        <position position="249"/>
    </location>
</feature>
<evidence type="ECO:0000256" key="5">
    <source>
        <dbReference type="PIRSR" id="PIRSR615500-1"/>
    </source>
</evidence>
<feature type="signal peptide" evidence="9">
    <location>
        <begin position="1"/>
        <end position="31"/>
    </location>
</feature>
<feature type="active site" description="Charge relay system" evidence="5 6">
    <location>
        <position position="495"/>
    </location>
</feature>
<dbReference type="InterPro" id="IPR050131">
    <property type="entry name" value="Peptidase_S8_subtilisin-like"/>
</dbReference>
<dbReference type="AlphaFoldDB" id="A0A3A4A9C1"/>
<dbReference type="InterPro" id="IPR023827">
    <property type="entry name" value="Peptidase_S8_Asp-AS"/>
</dbReference>
<sequence>MVRRRKLLAGAAATVALAGTLAGLATSGASAAVTAASAKAAAGSAPGEFLVVFKQGQREAALGAIKGNGGVVVKEDAKLGYALVRAFGANFAEGVSESRSAIVGVARNQPIGHVPKGQGIPQPRDVKGEDDKVNAKRGTRVTGATPTAATAPKAKKGEEPLAGLQWDMKMIGATATGSHAKERGSKKVLVGVIDTGIDGKHPDIAPNFNRELSRNFTVDIPHDANGAEIDGKCEYANCVDPADVDHDGHGTHVASTIGSPINGLGMAGIAPNVSLVNLRAGQDSGYFFLKPTLDALTYAGDKGIDVVNMSFYVDPWLYNCAGNAADSPAESSEQRAIIEATQRAVNYARARGVTLISALGNDATDLGNPKVDESSPGFPKGAEKTRKVDNTCVDVPTELQGVISVSSVGQSKRKAYYSNYGIEQTDLAAPGGDTYDNKTKQRDVRGAILAAAPANVLWRDGLLNKNGTPKKDSGVIRDCKPGKGCAYYQYLQGTSMAAPHATGVAALIISRFGNGKLSPSITEARLYSTATDTACPSPRTYTYTRYPVDPETGKPTKVTDSHTCVGTKVKNGFYGRGIVNALAAATAKR</sequence>
<dbReference type="GO" id="GO:0006508">
    <property type="term" value="P:proteolysis"/>
    <property type="evidence" value="ECO:0007669"/>
    <property type="project" value="UniProtKB-KW"/>
</dbReference>
<evidence type="ECO:0000256" key="8">
    <source>
        <dbReference type="SAM" id="MobiDB-lite"/>
    </source>
</evidence>
<dbReference type="OrthoDB" id="9813435at2"/>
<feature type="active site" description="Charge relay system" evidence="5 6">
    <location>
        <position position="194"/>
    </location>
</feature>
<feature type="compositionally biased region" description="Low complexity" evidence="8">
    <location>
        <begin position="142"/>
        <end position="152"/>
    </location>
</feature>
<evidence type="ECO:0000256" key="6">
    <source>
        <dbReference type="PROSITE-ProRule" id="PRU01240"/>
    </source>
</evidence>